<dbReference type="Proteomes" id="UP001383192">
    <property type="component" value="Unassembled WGS sequence"/>
</dbReference>
<feature type="compositionally biased region" description="Low complexity" evidence="1">
    <location>
        <begin position="167"/>
        <end position="194"/>
    </location>
</feature>
<comment type="caution">
    <text evidence="2">The sequence shown here is derived from an EMBL/GenBank/DDBJ whole genome shotgun (WGS) entry which is preliminary data.</text>
</comment>
<protein>
    <submittedName>
        <fullName evidence="2">Uncharacterized protein</fullName>
    </submittedName>
</protein>
<keyword evidence="3" id="KW-1185">Reference proteome</keyword>
<dbReference type="EMBL" id="JAYKXP010000143">
    <property type="protein sequence ID" value="KAK7022918.1"/>
    <property type="molecule type" value="Genomic_DNA"/>
</dbReference>
<gene>
    <name evidence="2" type="ORF">VNI00_016857</name>
</gene>
<sequence length="275" mass="30693">MPTTEEWDFDTVIDAIQCVVTVLPTTLNYTCTAPLHQGASMSSVPLKRKGNNYYILLDPKQDGSVVEGIYRDYGSVVAQLPNNNLEGTRYRVRGWPTLEEARQHWKDLCHEHHKCKLWALEEARRDAALAKPRLLMIELSNLHPGIMSSVPVTLDGRMQFNRPHTPSNSNNSTTISASANLVRSPPSTPSRTPSCGQRAMSVTPASPHSDDPPAYGSSEINGDWQLYVATRHGARQIDGFRRAYRALQRELCRGQAALLLALSEEAADQWFNPEE</sequence>
<dbReference type="AlphaFoldDB" id="A0AAW0B9Y0"/>
<evidence type="ECO:0000313" key="3">
    <source>
        <dbReference type="Proteomes" id="UP001383192"/>
    </source>
</evidence>
<name>A0AAW0B9Y0_9AGAR</name>
<evidence type="ECO:0000256" key="1">
    <source>
        <dbReference type="SAM" id="MobiDB-lite"/>
    </source>
</evidence>
<proteinExistence type="predicted"/>
<organism evidence="2 3">
    <name type="scientific">Paramarasmius palmivorus</name>
    <dbReference type="NCBI Taxonomy" id="297713"/>
    <lineage>
        <taxon>Eukaryota</taxon>
        <taxon>Fungi</taxon>
        <taxon>Dikarya</taxon>
        <taxon>Basidiomycota</taxon>
        <taxon>Agaricomycotina</taxon>
        <taxon>Agaricomycetes</taxon>
        <taxon>Agaricomycetidae</taxon>
        <taxon>Agaricales</taxon>
        <taxon>Marasmiineae</taxon>
        <taxon>Marasmiaceae</taxon>
        <taxon>Paramarasmius</taxon>
    </lineage>
</organism>
<evidence type="ECO:0000313" key="2">
    <source>
        <dbReference type="EMBL" id="KAK7022918.1"/>
    </source>
</evidence>
<accession>A0AAW0B9Y0</accession>
<feature type="region of interest" description="Disordered" evidence="1">
    <location>
        <begin position="157"/>
        <end position="217"/>
    </location>
</feature>
<reference evidence="2 3" key="1">
    <citation type="submission" date="2024-01" db="EMBL/GenBank/DDBJ databases">
        <title>A draft genome for a cacao thread blight-causing isolate of Paramarasmius palmivorus.</title>
        <authorList>
            <person name="Baruah I.K."/>
            <person name="Bukari Y."/>
            <person name="Amoako-Attah I."/>
            <person name="Meinhardt L.W."/>
            <person name="Bailey B.A."/>
            <person name="Cohen S.P."/>
        </authorList>
    </citation>
    <scope>NUCLEOTIDE SEQUENCE [LARGE SCALE GENOMIC DNA]</scope>
    <source>
        <strain evidence="2 3">GH-12</strain>
    </source>
</reference>